<dbReference type="EC" id="1.14.13.1" evidence="7"/>
<evidence type="ECO:0000256" key="5">
    <source>
        <dbReference type="ARBA" id="ARBA00023033"/>
    </source>
</evidence>
<dbReference type="InterPro" id="IPR036188">
    <property type="entry name" value="FAD/NAD-bd_sf"/>
</dbReference>
<protein>
    <submittedName>
        <fullName evidence="7">Salicylate hydroxylase</fullName>
        <ecNumber evidence="7">1.14.13.1</ecNumber>
    </submittedName>
</protein>
<dbReference type="GO" id="GO:0018658">
    <property type="term" value="F:salicylate 1-monooxygenase activity"/>
    <property type="evidence" value="ECO:0007669"/>
    <property type="project" value="UniProtKB-EC"/>
</dbReference>
<keyword evidence="2" id="KW-0285">Flavoprotein</keyword>
<dbReference type="SUPFAM" id="SSF51905">
    <property type="entry name" value="FAD/NAD(P)-binding domain"/>
    <property type="match status" value="1"/>
</dbReference>
<comment type="cofactor">
    <cofactor evidence="1">
        <name>FAD</name>
        <dbReference type="ChEBI" id="CHEBI:57692"/>
    </cofactor>
</comment>
<keyword evidence="4 7" id="KW-0560">Oxidoreductase</keyword>
<organism evidence="7 8">
    <name type="scientific">Amaricoccus macauensis</name>
    <dbReference type="NCBI Taxonomy" id="57001"/>
    <lineage>
        <taxon>Bacteria</taxon>
        <taxon>Pseudomonadati</taxon>
        <taxon>Pseudomonadota</taxon>
        <taxon>Alphaproteobacteria</taxon>
        <taxon>Rhodobacterales</taxon>
        <taxon>Paracoccaceae</taxon>
        <taxon>Amaricoccus</taxon>
    </lineage>
</organism>
<dbReference type="AlphaFoldDB" id="A0A840SKT0"/>
<comment type="caution">
    <text evidence="7">The sequence shown here is derived from an EMBL/GenBank/DDBJ whole genome shotgun (WGS) entry which is preliminary data.</text>
</comment>
<dbReference type="EMBL" id="JACHFM010000002">
    <property type="protein sequence ID" value="MBB5222547.1"/>
    <property type="molecule type" value="Genomic_DNA"/>
</dbReference>
<keyword evidence="3" id="KW-0274">FAD</keyword>
<keyword evidence="8" id="KW-1185">Reference proteome</keyword>
<dbReference type="Proteomes" id="UP000549457">
    <property type="component" value="Unassembled WGS sequence"/>
</dbReference>
<gene>
    <name evidence="7" type="ORF">HNP73_002483</name>
</gene>
<evidence type="ECO:0000259" key="6">
    <source>
        <dbReference type="Pfam" id="PF01494"/>
    </source>
</evidence>
<feature type="domain" description="FAD-binding" evidence="6">
    <location>
        <begin position="9"/>
        <end position="135"/>
    </location>
</feature>
<dbReference type="RefSeq" id="WP_184149537.1">
    <property type="nucleotide sequence ID" value="NZ_JACHFM010000002.1"/>
</dbReference>
<sequence length="387" mass="40706">MALAGRGIAVVGGGVGGVAAALALARRGAAVTLWERAAELGEVGAGLQIGPNGVAVLEALGVTERLRERASLPEAIELRDHVGGRLVARVPLGATARARYGRPYWHLHRADLLAGLVDAAMAAGVSVRLGHEVTGPDDPLLAGAEVVIGADGVRSRLRAATGTGGAVRFTGHVAWRGIVPADRVPGELARPASRVWMAPGRHLVSYPLRGGRLVNFIAIEERTAWAEEGWSLPGDPDEVRRAFADFGGDAGALLGVVSECFLWGLFDHPALTTWRAGRLALLGDACHPMLPFLAQGATMALEDAWVLAETLDRAPDPAAGLAEYERLRRARVTRVQRASARNAGVYHLSGVGRRPVHAGLRAISTVAPGLLLGRFDWLYGSDVTRTG</sequence>
<accession>A0A840SKT0</accession>
<dbReference type="InterPro" id="IPR050493">
    <property type="entry name" value="FAD-dep_Monooxygenase_BioMet"/>
</dbReference>
<evidence type="ECO:0000256" key="1">
    <source>
        <dbReference type="ARBA" id="ARBA00001974"/>
    </source>
</evidence>
<feature type="domain" description="FAD-binding" evidence="6">
    <location>
        <begin position="144"/>
        <end position="338"/>
    </location>
</feature>
<proteinExistence type="predicted"/>
<dbReference type="PANTHER" id="PTHR13789:SF318">
    <property type="entry name" value="GERANYLGERANYL DIPHOSPHATE REDUCTASE"/>
    <property type="match status" value="1"/>
</dbReference>
<dbReference type="Gene3D" id="3.50.50.60">
    <property type="entry name" value="FAD/NAD(P)-binding domain"/>
    <property type="match status" value="1"/>
</dbReference>
<evidence type="ECO:0000313" key="8">
    <source>
        <dbReference type="Proteomes" id="UP000549457"/>
    </source>
</evidence>
<evidence type="ECO:0000256" key="2">
    <source>
        <dbReference type="ARBA" id="ARBA00022630"/>
    </source>
</evidence>
<keyword evidence="5" id="KW-0503">Monooxygenase</keyword>
<dbReference type="InterPro" id="IPR002938">
    <property type="entry name" value="FAD-bd"/>
</dbReference>
<evidence type="ECO:0000256" key="3">
    <source>
        <dbReference type="ARBA" id="ARBA00022827"/>
    </source>
</evidence>
<evidence type="ECO:0000256" key="4">
    <source>
        <dbReference type="ARBA" id="ARBA00023002"/>
    </source>
</evidence>
<dbReference type="PRINTS" id="PR00420">
    <property type="entry name" value="RNGMNOXGNASE"/>
</dbReference>
<evidence type="ECO:0000313" key="7">
    <source>
        <dbReference type="EMBL" id="MBB5222547.1"/>
    </source>
</evidence>
<dbReference type="GO" id="GO:0071949">
    <property type="term" value="F:FAD binding"/>
    <property type="evidence" value="ECO:0007669"/>
    <property type="project" value="InterPro"/>
</dbReference>
<dbReference type="SUPFAM" id="SSF54373">
    <property type="entry name" value="FAD-linked reductases, C-terminal domain"/>
    <property type="match status" value="1"/>
</dbReference>
<dbReference type="Pfam" id="PF01494">
    <property type="entry name" value="FAD_binding_3"/>
    <property type="match status" value="2"/>
</dbReference>
<reference evidence="7 8" key="1">
    <citation type="submission" date="2020-08" db="EMBL/GenBank/DDBJ databases">
        <title>Genomic Encyclopedia of Type Strains, Phase IV (KMG-IV): sequencing the most valuable type-strain genomes for metagenomic binning, comparative biology and taxonomic classification.</title>
        <authorList>
            <person name="Goeker M."/>
        </authorList>
    </citation>
    <scope>NUCLEOTIDE SEQUENCE [LARGE SCALE GENOMIC DNA]</scope>
    <source>
        <strain evidence="7 8">DSM 101730</strain>
    </source>
</reference>
<name>A0A840SKT0_9RHOB</name>
<dbReference type="PANTHER" id="PTHR13789">
    <property type="entry name" value="MONOOXYGENASE"/>
    <property type="match status" value="1"/>
</dbReference>